<dbReference type="InterPro" id="IPR001345">
    <property type="entry name" value="PG/BPGM_mutase_AS"/>
</dbReference>
<comment type="caution">
    <text evidence="3">The sequence shown here is derived from an EMBL/GenBank/DDBJ whole genome shotgun (WGS) entry which is preliminary data.</text>
</comment>
<evidence type="ECO:0008006" key="5">
    <source>
        <dbReference type="Google" id="ProtNLM"/>
    </source>
</evidence>
<dbReference type="InterPro" id="IPR051695">
    <property type="entry name" value="Phosphoglycerate_Mutase"/>
</dbReference>
<dbReference type="Proteomes" id="UP000229699">
    <property type="component" value="Unassembled WGS sequence"/>
</dbReference>
<evidence type="ECO:0000256" key="2">
    <source>
        <dbReference type="PIRSR" id="PIRSR613078-2"/>
    </source>
</evidence>
<feature type="binding site" evidence="2">
    <location>
        <begin position="19"/>
        <end position="26"/>
    </location>
    <ligand>
        <name>substrate</name>
    </ligand>
</feature>
<organism evidence="3 4">
    <name type="scientific">Candidatus Roizmanbacteria bacterium CG22_combo_CG10-13_8_21_14_all_34_12</name>
    <dbReference type="NCBI Taxonomy" id="1974860"/>
    <lineage>
        <taxon>Bacteria</taxon>
        <taxon>Candidatus Roizmaniibacteriota</taxon>
    </lineage>
</organism>
<dbReference type="PANTHER" id="PTHR46517:SF1">
    <property type="entry name" value="FRUCTOSE-2,6-BISPHOSPHATASE TIGAR"/>
    <property type="match status" value="1"/>
</dbReference>
<evidence type="ECO:0000256" key="1">
    <source>
        <dbReference type="ARBA" id="ARBA00022801"/>
    </source>
</evidence>
<dbReference type="GO" id="GO:0043456">
    <property type="term" value="P:regulation of pentose-phosphate shunt"/>
    <property type="evidence" value="ECO:0007669"/>
    <property type="project" value="TreeGrafter"/>
</dbReference>
<sequence length="184" mass="21101">MFCYNLSVKNTYCTIYLVRHGETEWNVKKLIQGQKDIPLNEKGKKQAEKLAGKLKIIKSTALRERYFGKFQGELFGDNQNKSILELINRLKSNSISDQNEIESDELIISRLIPFLRKISLVCLDKTILVVSHGGTIRTLLILLGWGTYKNLNEGYIDNLAYVKLESDGVDFFVKKTSRIKKLLV</sequence>
<evidence type="ECO:0000313" key="4">
    <source>
        <dbReference type="Proteomes" id="UP000229699"/>
    </source>
</evidence>
<name>A0A2H0C064_9BACT</name>
<dbReference type="CDD" id="cd07067">
    <property type="entry name" value="HP_PGM_like"/>
    <property type="match status" value="1"/>
</dbReference>
<dbReference type="GO" id="GO:0045820">
    <property type="term" value="P:negative regulation of glycolytic process"/>
    <property type="evidence" value="ECO:0007669"/>
    <property type="project" value="TreeGrafter"/>
</dbReference>
<dbReference type="AlphaFoldDB" id="A0A2H0C064"/>
<dbReference type="InterPro" id="IPR013078">
    <property type="entry name" value="His_Pase_superF_clade-1"/>
</dbReference>
<dbReference type="SUPFAM" id="SSF53254">
    <property type="entry name" value="Phosphoglycerate mutase-like"/>
    <property type="match status" value="1"/>
</dbReference>
<keyword evidence="1" id="KW-0378">Hydrolase</keyword>
<gene>
    <name evidence="3" type="ORF">COW97_03025</name>
</gene>
<dbReference type="PANTHER" id="PTHR46517">
    <property type="entry name" value="FRUCTOSE-2,6-BISPHOSPHATASE TIGAR"/>
    <property type="match status" value="1"/>
</dbReference>
<dbReference type="Pfam" id="PF00300">
    <property type="entry name" value="His_Phos_1"/>
    <property type="match status" value="1"/>
</dbReference>
<dbReference type="SMART" id="SM00855">
    <property type="entry name" value="PGAM"/>
    <property type="match status" value="1"/>
</dbReference>
<dbReference type="GO" id="GO:0004331">
    <property type="term" value="F:fructose-2,6-bisphosphate 2-phosphatase activity"/>
    <property type="evidence" value="ECO:0007669"/>
    <property type="project" value="TreeGrafter"/>
</dbReference>
<dbReference type="EMBL" id="PCTC01000065">
    <property type="protein sequence ID" value="PIP63335.1"/>
    <property type="molecule type" value="Genomic_DNA"/>
</dbReference>
<evidence type="ECO:0000313" key="3">
    <source>
        <dbReference type="EMBL" id="PIP63335.1"/>
    </source>
</evidence>
<dbReference type="PROSITE" id="PS00175">
    <property type="entry name" value="PG_MUTASE"/>
    <property type="match status" value="1"/>
</dbReference>
<reference evidence="3 4" key="1">
    <citation type="submission" date="2017-09" db="EMBL/GenBank/DDBJ databases">
        <title>Depth-based differentiation of microbial function through sediment-hosted aquifers and enrichment of novel symbionts in the deep terrestrial subsurface.</title>
        <authorList>
            <person name="Probst A.J."/>
            <person name="Ladd B."/>
            <person name="Jarett J.K."/>
            <person name="Geller-Mcgrath D.E."/>
            <person name="Sieber C.M."/>
            <person name="Emerson J.B."/>
            <person name="Anantharaman K."/>
            <person name="Thomas B.C."/>
            <person name="Malmstrom R."/>
            <person name="Stieglmeier M."/>
            <person name="Klingl A."/>
            <person name="Woyke T."/>
            <person name="Ryan C.M."/>
            <person name="Banfield J.F."/>
        </authorList>
    </citation>
    <scope>NUCLEOTIDE SEQUENCE [LARGE SCALE GENOMIC DNA]</scope>
    <source>
        <strain evidence="3">CG22_combo_CG10-13_8_21_14_all_34_12</strain>
    </source>
</reference>
<accession>A0A2H0C064</accession>
<protein>
    <recommendedName>
        <fullName evidence="5">Alpha-ribazole phosphatase</fullName>
    </recommendedName>
</protein>
<dbReference type="Gene3D" id="3.40.50.1240">
    <property type="entry name" value="Phosphoglycerate mutase-like"/>
    <property type="match status" value="2"/>
</dbReference>
<proteinExistence type="predicted"/>
<dbReference type="GO" id="GO:0005829">
    <property type="term" value="C:cytosol"/>
    <property type="evidence" value="ECO:0007669"/>
    <property type="project" value="TreeGrafter"/>
</dbReference>
<dbReference type="InterPro" id="IPR029033">
    <property type="entry name" value="His_PPase_superfam"/>
</dbReference>